<dbReference type="InterPro" id="IPR036291">
    <property type="entry name" value="NAD(P)-bd_dom_sf"/>
</dbReference>
<name>A0A0D4BYF8_9MICC</name>
<dbReference type="RefSeq" id="WP_045074298.1">
    <property type="nucleotide sequence ID" value="NZ_CP011005.1"/>
</dbReference>
<reference evidence="2 3" key="1">
    <citation type="journal article" date="2015" name="Genome Announc.">
        <title>Complete Genome Sequencing of Protease-Producing Novel Arthrobacter sp. Strain IHBB 11108 Using PacBio Single-Molecule Real-Time Sequencing Technology.</title>
        <authorList>
            <person name="Kiran S."/>
            <person name="Swarnkar M.K."/>
            <person name="Pal M."/>
            <person name="Thakur R."/>
            <person name="Tewari R."/>
            <person name="Singh A.K."/>
            <person name="Gulati A."/>
        </authorList>
    </citation>
    <scope>NUCLEOTIDE SEQUENCE [LARGE SCALE GENOMIC DNA]</scope>
    <source>
        <strain evidence="2 3">IHBB 11108</strain>
    </source>
</reference>
<dbReference type="STRING" id="1618207.UM93_05835"/>
<dbReference type="Gene3D" id="3.40.50.720">
    <property type="entry name" value="NAD(P)-binding Rossmann-like Domain"/>
    <property type="match status" value="1"/>
</dbReference>
<feature type="domain" description="NAD-dependent epimerase/dehydratase" evidence="1">
    <location>
        <begin position="3"/>
        <end position="204"/>
    </location>
</feature>
<evidence type="ECO:0000313" key="3">
    <source>
        <dbReference type="Proteomes" id="UP000061839"/>
    </source>
</evidence>
<proteinExistence type="predicted"/>
<dbReference type="Proteomes" id="UP000061839">
    <property type="component" value="Chromosome"/>
</dbReference>
<dbReference type="EMBL" id="CP011005">
    <property type="protein sequence ID" value="AJT41155.1"/>
    <property type="molecule type" value="Genomic_DNA"/>
</dbReference>
<dbReference type="Pfam" id="PF01370">
    <property type="entry name" value="Epimerase"/>
    <property type="match status" value="1"/>
</dbReference>
<dbReference type="InterPro" id="IPR050177">
    <property type="entry name" value="Lipid_A_modif_metabolic_enz"/>
</dbReference>
<sequence length="303" mass="32177">MKILVTGASGFIGGAIASRLSDHGHHVIGTGRTLPGWLSPKGSRYLSWDLFSAPPVDSVDVVVHCAALVDDQSSLAKALRINRDGTLAVRKAFPDARMVLLSSSSVYDSAGPHHHVTEDAALGHRLLGSYALSKFAAERAVAEFSQTIALRPHAVYGPGDNTLLPRIEAAVRGNSLALPRGGQALHALTHIDNLCAAVSGAVLSSTVGVFNITDAEPLPLATAITELLNRRGRSPVIRPVSLRLALTLAAGAERLPAKLRSRSLPSSYAVHQLAHEHTYSLERAKQQLGYDPLPSNFSGAEHW</sequence>
<dbReference type="PATRIC" id="fig|1618207.4.peg.1183"/>
<keyword evidence="3" id="KW-1185">Reference proteome</keyword>
<dbReference type="SUPFAM" id="SSF51735">
    <property type="entry name" value="NAD(P)-binding Rossmann-fold domains"/>
    <property type="match status" value="1"/>
</dbReference>
<dbReference type="HOGENOM" id="CLU_007383_6_1_11"/>
<dbReference type="AlphaFoldDB" id="A0A0D4BYF8"/>
<evidence type="ECO:0000259" key="1">
    <source>
        <dbReference type="Pfam" id="PF01370"/>
    </source>
</evidence>
<dbReference type="InterPro" id="IPR001509">
    <property type="entry name" value="Epimerase_deHydtase"/>
</dbReference>
<dbReference type="PANTHER" id="PTHR43245">
    <property type="entry name" value="BIFUNCTIONAL POLYMYXIN RESISTANCE PROTEIN ARNA"/>
    <property type="match status" value="1"/>
</dbReference>
<gene>
    <name evidence="2" type="ORF">UM93_05835</name>
</gene>
<protein>
    <recommendedName>
        <fullName evidence="1">NAD-dependent epimerase/dehydratase domain-containing protein</fullName>
    </recommendedName>
</protein>
<evidence type="ECO:0000313" key="2">
    <source>
        <dbReference type="EMBL" id="AJT41155.1"/>
    </source>
</evidence>
<dbReference type="KEGG" id="ari:UM93_05835"/>
<dbReference type="OrthoDB" id="3174087at2"/>
<accession>A0A0D4BYF8</accession>
<organism evidence="2 3">
    <name type="scientific">Psychromicrobium lacuslunae</name>
    <dbReference type="NCBI Taxonomy" id="1618207"/>
    <lineage>
        <taxon>Bacteria</taxon>
        <taxon>Bacillati</taxon>
        <taxon>Actinomycetota</taxon>
        <taxon>Actinomycetes</taxon>
        <taxon>Micrococcales</taxon>
        <taxon>Micrococcaceae</taxon>
        <taxon>Psychromicrobium</taxon>
    </lineage>
</organism>
<dbReference type="PANTHER" id="PTHR43245:SF24">
    <property type="entry name" value="DEHYDROGENASE"/>
    <property type="match status" value="1"/>
</dbReference>